<dbReference type="InterPro" id="IPR019734">
    <property type="entry name" value="TPR_rpt"/>
</dbReference>
<comment type="similarity">
    <text evidence="2">Belongs to the glycosyltransferase 41 family. O-GlcNAc transferase subfamily.</text>
</comment>
<sequence length="602" mass="67694">MRNRRIEQLEHAIARNAGDGGLHYELGNLLLEQGQANEAIASYRRALRIAPGHPQILLQLGNACARLGKFSDAVGFFQQSVQADAGDIAAHFNLGNALRELGQPERAAVSYRHALRLDPRDADIHNNLGNVLREMGHLDQAIACYQEALRLNPLLHHARAHLAHQRQHVCDWQDLETEVAEIRRLVREVPAAQISPFAFLSLPGTTAAEQRRCSENWVASRYAGLMADGRQFDDQFPKAARPRLRIGYLSGDFRLHPLAFLTTELFELHDRTQFEIHAYSYGVDDQTPVRRRMEKAFDRFVDIRPLSLHEAAKRIHADGIDILVDLTGFTQTSRTGILALRPAPIQVNWLGFPGTLGAPFADYLISDAFVTPPDQAEHYSEQLVRLPDTYQPNDRMRPIAALPTRSKCGLPESGFVFCNFNQTFKITPQLFDIWMELLGNIPGSVLWLLDCNPWARTNLCKEARARSVDPERLIFAPRIPVEQHLARQGLADLFLDTLPYNAHTTASDALWTGLPVITCAGETFASRVAGSLLRAAGVPELITATLQEYRTLALQLATRPEALQSLRTRLDETRATMPLFATERFARHLEQAYLGMWQRRIA</sequence>
<name>A0A1J5RNN1_9ZZZZ</name>
<dbReference type="InterPro" id="IPR011990">
    <property type="entry name" value="TPR-like_helical_dom_sf"/>
</dbReference>
<dbReference type="PANTHER" id="PTHR44998">
    <property type="match status" value="1"/>
</dbReference>
<evidence type="ECO:0000313" key="9">
    <source>
        <dbReference type="EMBL" id="OIQ89725.1"/>
    </source>
</evidence>
<dbReference type="PANTHER" id="PTHR44998:SF1">
    <property type="entry name" value="UDP-N-ACETYLGLUCOSAMINE--PEPTIDE N-ACETYLGLUCOSAMINYLTRANSFERASE 110 KDA SUBUNIT"/>
    <property type="match status" value="1"/>
</dbReference>
<dbReference type="Gene3D" id="3.40.50.11380">
    <property type="match status" value="1"/>
</dbReference>
<dbReference type="SUPFAM" id="SSF48452">
    <property type="entry name" value="TPR-like"/>
    <property type="match status" value="1"/>
</dbReference>
<dbReference type="Pfam" id="PF13432">
    <property type="entry name" value="TPR_16"/>
    <property type="match status" value="1"/>
</dbReference>
<feature type="domain" description="O-GlcNAc transferase C-terminal" evidence="8">
    <location>
        <begin position="230"/>
        <end position="394"/>
    </location>
</feature>
<dbReference type="GO" id="GO:0097363">
    <property type="term" value="F:protein O-acetylglucosaminyltransferase activity"/>
    <property type="evidence" value="ECO:0007669"/>
    <property type="project" value="UniProtKB-EC"/>
</dbReference>
<dbReference type="InterPro" id="IPR029489">
    <property type="entry name" value="OGT/SEC/SPY_C"/>
</dbReference>
<feature type="domain" description="O-GlcNAc transferase C-terminal" evidence="8">
    <location>
        <begin position="401"/>
        <end position="588"/>
    </location>
</feature>
<dbReference type="GO" id="GO:0006508">
    <property type="term" value="P:proteolysis"/>
    <property type="evidence" value="ECO:0007669"/>
    <property type="project" value="UniProtKB-KW"/>
</dbReference>
<dbReference type="AlphaFoldDB" id="A0A1J5RNN1"/>
<reference evidence="9" key="1">
    <citation type="submission" date="2016-10" db="EMBL/GenBank/DDBJ databases">
        <title>Sequence of Gallionella enrichment culture.</title>
        <authorList>
            <person name="Poehlein A."/>
            <person name="Muehling M."/>
            <person name="Daniel R."/>
        </authorList>
    </citation>
    <scope>NUCLEOTIDE SEQUENCE</scope>
</reference>
<dbReference type="PROSITE" id="PS50005">
    <property type="entry name" value="TPR"/>
    <property type="match status" value="4"/>
</dbReference>
<evidence type="ECO:0000256" key="3">
    <source>
        <dbReference type="ARBA" id="ARBA00011970"/>
    </source>
</evidence>
<keyword evidence="9" id="KW-0645">Protease</keyword>
<keyword evidence="4" id="KW-0328">Glycosyltransferase</keyword>
<accession>A0A1J5RNN1</accession>
<evidence type="ECO:0000259" key="8">
    <source>
        <dbReference type="Pfam" id="PF13844"/>
    </source>
</evidence>
<dbReference type="Gene3D" id="3.40.50.2000">
    <property type="entry name" value="Glycogen Phosphorylase B"/>
    <property type="match status" value="1"/>
</dbReference>
<dbReference type="Gene3D" id="1.25.40.10">
    <property type="entry name" value="Tetratricopeptide repeat domain"/>
    <property type="match status" value="3"/>
</dbReference>
<dbReference type="GO" id="GO:0008233">
    <property type="term" value="F:peptidase activity"/>
    <property type="evidence" value="ECO:0007669"/>
    <property type="project" value="UniProtKB-KW"/>
</dbReference>
<dbReference type="SMART" id="SM00028">
    <property type="entry name" value="TPR"/>
    <property type="match status" value="4"/>
</dbReference>
<dbReference type="EMBL" id="MLJW01000318">
    <property type="protein sequence ID" value="OIQ89725.1"/>
    <property type="molecule type" value="Genomic_DNA"/>
</dbReference>
<organism evidence="9">
    <name type="scientific">mine drainage metagenome</name>
    <dbReference type="NCBI Taxonomy" id="410659"/>
    <lineage>
        <taxon>unclassified sequences</taxon>
        <taxon>metagenomes</taxon>
        <taxon>ecological metagenomes</taxon>
    </lineage>
</organism>
<protein>
    <recommendedName>
        <fullName evidence="3">protein O-GlcNAc transferase</fullName>
        <ecNumber evidence="3">2.4.1.255</ecNumber>
    </recommendedName>
</protein>
<evidence type="ECO:0000256" key="4">
    <source>
        <dbReference type="ARBA" id="ARBA00022676"/>
    </source>
</evidence>
<proteinExistence type="inferred from homology"/>
<dbReference type="PROSITE" id="PS50293">
    <property type="entry name" value="TPR_REGION"/>
    <property type="match status" value="2"/>
</dbReference>
<keyword evidence="9" id="KW-0378">Hydrolase</keyword>
<evidence type="ECO:0000256" key="5">
    <source>
        <dbReference type="ARBA" id="ARBA00022679"/>
    </source>
</evidence>
<evidence type="ECO:0000256" key="6">
    <source>
        <dbReference type="ARBA" id="ARBA00022737"/>
    </source>
</evidence>
<evidence type="ECO:0000256" key="1">
    <source>
        <dbReference type="ARBA" id="ARBA00004922"/>
    </source>
</evidence>
<keyword evidence="5" id="KW-0808">Transferase</keyword>
<dbReference type="EC" id="2.4.1.255" evidence="3"/>
<keyword evidence="7" id="KW-0802">TPR repeat</keyword>
<evidence type="ECO:0000256" key="7">
    <source>
        <dbReference type="ARBA" id="ARBA00022803"/>
    </source>
</evidence>
<evidence type="ECO:0000256" key="2">
    <source>
        <dbReference type="ARBA" id="ARBA00005386"/>
    </source>
</evidence>
<dbReference type="Pfam" id="PF13414">
    <property type="entry name" value="TPR_11"/>
    <property type="match status" value="1"/>
</dbReference>
<comment type="pathway">
    <text evidence="1">Protein modification; protein glycosylation.</text>
</comment>
<keyword evidence="6" id="KW-0677">Repeat</keyword>
<comment type="caution">
    <text evidence="9">The sequence shown here is derived from an EMBL/GenBank/DDBJ whole genome shotgun (WGS) entry which is preliminary data.</text>
</comment>
<gene>
    <name evidence="9" type="primary">bepA_52</name>
    <name evidence="9" type="ORF">GALL_283890</name>
</gene>
<dbReference type="Pfam" id="PF13844">
    <property type="entry name" value="Glyco_transf_41"/>
    <property type="match status" value="2"/>
</dbReference>